<evidence type="ECO:0000313" key="3">
    <source>
        <dbReference type="Proteomes" id="UP000660070"/>
    </source>
</evidence>
<organism evidence="2 3">
    <name type="scientific">Kaistella gelatinilytica</name>
    <dbReference type="NCBI Taxonomy" id="2787636"/>
    <lineage>
        <taxon>Bacteria</taxon>
        <taxon>Pseudomonadati</taxon>
        <taxon>Bacteroidota</taxon>
        <taxon>Flavobacteriia</taxon>
        <taxon>Flavobacteriales</taxon>
        <taxon>Weeksellaceae</taxon>
        <taxon>Chryseobacterium group</taxon>
        <taxon>Kaistella</taxon>
    </lineage>
</organism>
<reference evidence="2 3" key="1">
    <citation type="submission" date="2020-11" db="EMBL/GenBank/DDBJ databases">
        <title>Kaistella gelatinilytica sp. nov., a flavobacterium isolated from Antarctic Soil.</title>
        <authorList>
            <person name="Li J."/>
        </authorList>
    </citation>
    <scope>NUCLEOTIDE SEQUENCE [LARGE SCALE GENOMIC DNA]</scope>
    <source>
        <strain evidence="2 3">G5-32</strain>
    </source>
</reference>
<gene>
    <name evidence="2" type="ORF">IV494_11600</name>
</gene>
<evidence type="ECO:0000313" key="2">
    <source>
        <dbReference type="EMBL" id="MBF8457824.1"/>
    </source>
</evidence>
<dbReference type="Pfam" id="PF14129">
    <property type="entry name" value="DUF4296"/>
    <property type="match status" value="1"/>
</dbReference>
<dbReference type="Proteomes" id="UP000660070">
    <property type="component" value="Unassembled WGS sequence"/>
</dbReference>
<protein>
    <submittedName>
        <fullName evidence="2">DUF4296 domain-containing protein</fullName>
    </submittedName>
</protein>
<keyword evidence="3" id="KW-1185">Reference proteome</keyword>
<dbReference type="EMBL" id="JADPVI010000003">
    <property type="protein sequence ID" value="MBF8457824.1"/>
    <property type="molecule type" value="Genomic_DNA"/>
</dbReference>
<feature type="domain" description="DUF4296" evidence="1">
    <location>
        <begin position="31"/>
        <end position="104"/>
    </location>
</feature>
<proteinExistence type="predicted"/>
<name>A0ABS0FDP7_9FLAO</name>
<evidence type="ECO:0000259" key="1">
    <source>
        <dbReference type="Pfam" id="PF14129"/>
    </source>
</evidence>
<accession>A0ABS0FDP7</accession>
<comment type="caution">
    <text evidence="2">The sequence shown here is derived from an EMBL/GenBank/DDBJ whole genome shotgun (WGS) entry which is preliminary data.</text>
</comment>
<dbReference type="InterPro" id="IPR025381">
    <property type="entry name" value="DUF4296"/>
</dbReference>
<sequence>MEINYWQIMKKYLFIIFSLLMLSCSQLIDPPKNLIPKDKMSEIVAEFAMNDQINTYVPGSNLENATRMALKQRKIKPADFIDSYKYYTATGDLENILNDAQEIILAKDPAAKDYIEKKLKENKNTPPLVK</sequence>